<comment type="caution">
    <text evidence="11">The sequence shown here is derived from an EMBL/GenBank/DDBJ whole genome shotgun (WGS) entry which is preliminary data.</text>
</comment>
<dbReference type="Proteomes" id="UP000268239">
    <property type="component" value="Unassembled WGS sequence"/>
</dbReference>
<dbReference type="Pfam" id="PF00375">
    <property type="entry name" value="SDF"/>
    <property type="match status" value="1"/>
</dbReference>
<feature type="transmembrane region" description="Helical" evidence="8">
    <location>
        <begin position="267"/>
        <end position="294"/>
    </location>
</feature>
<dbReference type="FunFam" id="1.10.3860.10:FF:000004">
    <property type="entry name" value="L-cystine transporter tcyP"/>
    <property type="match status" value="1"/>
</dbReference>
<evidence type="ECO:0000313" key="10">
    <source>
        <dbReference type="EMBL" id="PQL84819.1"/>
    </source>
</evidence>
<dbReference type="GO" id="GO:0015184">
    <property type="term" value="F:L-cystine transmembrane transporter activity"/>
    <property type="evidence" value="ECO:0007669"/>
    <property type="project" value="TreeGrafter"/>
</dbReference>
<organism evidence="11 17">
    <name type="scientific">Acinetobacter baumannii</name>
    <dbReference type="NCBI Taxonomy" id="470"/>
    <lineage>
        <taxon>Bacteria</taxon>
        <taxon>Pseudomonadati</taxon>
        <taxon>Pseudomonadota</taxon>
        <taxon>Gammaproteobacteria</taxon>
        <taxon>Moraxellales</taxon>
        <taxon>Moraxellaceae</taxon>
        <taxon>Acinetobacter</taxon>
        <taxon>Acinetobacter calcoaceticus/baumannii complex</taxon>
    </lineage>
</organism>
<evidence type="ECO:0000256" key="4">
    <source>
        <dbReference type="ARBA" id="ARBA00022692"/>
    </source>
</evidence>
<dbReference type="PRINTS" id="PR00173">
    <property type="entry name" value="EDTRNSPORT"/>
</dbReference>
<feature type="transmembrane region" description="Helical" evidence="8">
    <location>
        <begin position="380"/>
        <end position="399"/>
    </location>
</feature>
<gene>
    <name evidence="9" type="ORF">C5U34_04670</name>
    <name evidence="10" type="ORF">CV954_004970</name>
    <name evidence="12" type="ORF">EA686_12705</name>
    <name evidence="11" type="ORF">EA722_06815</name>
    <name evidence="13" type="ORF">EJ062_02415</name>
</gene>
<evidence type="ECO:0000256" key="5">
    <source>
        <dbReference type="ARBA" id="ARBA00022970"/>
    </source>
</evidence>
<dbReference type="InterPro" id="IPR001991">
    <property type="entry name" value="Na-dicarboxylate_symporter"/>
</dbReference>
<dbReference type="GO" id="GO:0015293">
    <property type="term" value="F:symporter activity"/>
    <property type="evidence" value="ECO:0007669"/>
    <property type="project" value="InterPro"/>
</dbReference>
<protein>
    <submittedName>
        <fullName evidence="11">L-cystine transporter</fullName>
    </submittedName>
</protein>
<evidence type="ECO:0000256" key="8">
    <source>
        <dbReference type="SAM" id="Phobius"/>
    </source>
</evidence>
<reference evidence="9 15" key="1">
    <citation type="journal article" date="2018" name="J. Antimicrob. Chemother.">
        <title>Phylogenomics of colistin-susceptible and resistant XDR Acinetobacter baumannii.</title>
        <authorList>
            <person name="Mustapha M."/>
            <person name="Li B."/>
            <person name="Pacey M.P."/>
            <person name="Mettus R.T."/>
            <person name="McElheny C.L."/>
            <person name="Ernst R.K."/>
            <person name="Cooper V.S."/>
            <person name="Doi Y."/>
        </authorList>
    </citation>
    <scope>NUCLEOTIDE SEQUENCE [LARGE SCALE GENOMIC DNA]</scope>
    <source>
        <strain evidence="9 15">R20</strain>
    </source>
</reference>
<feature type="transmembrane region" description="Helical" evidence="8">
    <location>
        <begin position="81"/>
        <end position="102"/>
    </location>
</feature>
<evidence type="ECO:0000313" key="14">
    <source>
        <dbReference type="Proteomes" id="UP000233757"/>
    </source>
</evidence>
<sequence length="474" mass="49828">MTQAIIWSLGMNIPLIINIVVFVGLIFLLAQTRKTDWSLSKKVLAGLILGVVFGLGLHLIYGGGHPILAESISWFNIVGNGYVKLLQMVVMPLVFVSILGAVAKLHQASSLGKISFYTIGTLLFTTLIAALVGVFVTNLFGLTAKGLVQGAAETARLTAIQTDYVGKVTDLSVPQFILSFIPSNPFAELTGANPTSIISVVIFAVFLGIAALNLMKDDAEKGQRILTAIQTLQSWVMKLVRLVMTLTPYGVFALMTKVVASSNVADILNLGGFLVASYLGLAIMFVVHAIILTLTGVSPLKFFKKVAPVLTFAFTSRSSAASIPLSIEAQTRRLGVPESIASFSASFGATIGQNGCAGLYPAMLAVMVAPTMGINTLDPMWIASLVGIVTLSSIGVAGVGGGATFAALIVLPAMGLPVTLVALLISIEPLIDMGRTALNVNGSMTAGVVTSQFMGQTDKAIMNSEDEIELTQHH</sequence>
<dbReference type="EMBL" id="PHJU02000012">
    <property type="protein sequence ID" value="PQL84819.1"/>
    <property type="molecule type" value="Genomic_DNA"/>
</dbReference>
<evidence type="ECO:0000313" key="9">
    <source>
        <dbReference type="EMBL" id="PQH54642.1"/>
    </source>
</evidence>
<keyword evidence="7 8" id="KW-0472">Membrane</keyword>
<reference evidence="17 18" key="3">
    <citation type="submission" date="2018-10" db="EMBL/GenBank/DDBJ databases">
        <title>GWAS and RNA-Seq identify cryptic mechanisms of antimicrobial resistance in Acinetobacter baumannii.</title>
        <authorList>
            <person name="Sahl J.W."/>
        </authorList>
    </citation>
    <scope>NUCLEOTIDE SEQUENCE [LARGE SCALE GENOMIC DNA]</scope>
    <source>
        <strain evidence="12 18">TG28175</strain>
        <strain evidence="11 17">TG31299</strain>
    </source>
</reference>
<evidence type="ECO:0000256" key="3">
    <source>
        <dbReference type="ARBA" id="ARBA00022448"/>
    </source>
</evidence>
<dbReference type="GO" id="GO:0005886">
    <property type="term" value="C:plasma membrane"/>
    <property type="evidence" value="ECO:0007669"/>
    <property type="project" value="TreeGrafter"/>
</dbReference>
<keyword evidence="4 8" id="KW-0812">Transmembrane</keyword>
<evidence type="ECO:0000256" key="7">
    <source>
        <dbReference type="ARBA" id="ARBA00023136"/>
    </source>
</evidence>
<evidence type="ECO:0000313" key="17">
    <source>
        <dbReference type="Proteomes" id="UP000269597"/>
    </source>
</evidence>
<dbReference type="EMBL" id="RFBY01000016">
    <property type="protein sequence ID" value="RSP77809.1"/>
    <property type="molecule type" value="Genomic_DNA"/>
</dbReference>
<dbReference type="PANTHER" id="PTHR42865">
    <property type="entry name" value="PROTON/GLUTAMATE-ASPARTATE SYMPORTER"/>
    <property type="match status" value="1"/>
</dbReference>
<dbReference type="SUPFAM" id="SSF118215">
    <property type="entry name" value="Proton glutamate symport protein"/>
    <property type="match status" value="1"/>
</dbReference>
<evidence type="ECO:0000256" key="2">
    <source>
        <dbReference type="ARBA" id="ARBA00006148"/>
    </source>
</evidence>
<evidence type="ECO:0000313" key="16">
    <source>
        <dbReference type="Proteomes" id="UP000268239"/>
    </source>
</evidence>
<feature type="transmembrane region" description="Helical" evidence="8">
    <location>
        <begin position="6"/>
        <end position="30"/>
    </location>
</feature>
<dbReference type="EMBL" id="PUDN01000011">
    <property type="protein sequence ID" value="PQH54642.1"/>
    <property type="molecule type" value="Genomic_DNA"/>
</dbReference>
<feature type="transmembrane region" description="Helical" evidence="8">
    <location>
        <begin position="196"/>
        <end position="214"/>
    </location>
</feature>
<dbReference type="Proteomes" id="UP000239276">
    <property type="component" value="Unassembled WGS sequence"/>
</dbReference>
<dbReference type="Proteomes" id="UP000233757">
    <property type="component" value="Unassembled WGS sequence"/>
</dbReference>
<dbReference type="AlphaFoldDB" id="A0A238AZ34"/>
<name>A0A238AZ34_ACIBA</name>
<evidence type="ECO:0000313" key="15">
    <source>
        <dbReference type="Proteomes" id="UP000239276"/>
    </source>
</evidence>
<evidence type="ECO:0000256" key="6">
    <source>
        <dbReference type="ARBA" id="ARBA00022989"/>
    </source>
</evidence>
<dbReference type="Proteomes" id="UP000269597">
    <property type="component" value="Unassembled WGS sequence"/>
</dbReference>
<evidence type="ECO:0000256" key="1">
    <source>
        <dbReference type="ARBA" id="ARBA00004141"/>
    </source>
</evidence>
<dbReference type="Gene3D" id="1.10.3860.10">
    <property type="entry name" value="Sodium:dicarboxylate symporter"/>
    <property type="match status" value="1"/>
</dbReference>
<feature type="transmembrane region" description="Helical" evidence="8">
    <location>
        <begin position="235"/>
        <end position="255"/>
    </location>
</feature>
<evidence type="ECO:0000313" key="13">
    <source>
        <dbReference type="EMBL" id="RTQ84429.1"/>
    </source>
</evidence>
<reference evidence="10 14" key="2">
    <citation type="submission" date="2018-02" db="EMBL/GenBank/DDBJ databases">
        <title>Acinetobacter baumanii whole genome sequence.</title>
        <authorList>
            <person name="Qasim Z.J."/>
        </authorList>
    </citation>
    <scope>NUCLEOTIDE SEQUENCE [LARGE SCALE GENOMIC DNA]</scope>
    <source>
        <strain evidence="10 14">ZQ8</strain>
    </source>
</reference>
<comment type="subcellular location">
    <subcellularLocation>
        <location evidence="1">Membrane</location>
        <topology evidence="1">Multi-pass membrane protein</topology>
    </subcellularLocation>
</comment>
<dbReference type="Proteomes" id="UP000280073">
    <property type="component" value="Unassembled WGS sequence"/>
</dbReference>
<evidence type="ECO:0000313" key="12">
    <source>
        <dbReference type="EMBL" id="RSR55546.1"/>
    </source>
</evidence>
<feature type="transmembrane region" description="Helical" evidence="8">
    <location>
        <begin position="114"/>
        <end position="136"/>
    </location>
</feature>
<reference evidence="13 16" key="4">
    <citation type="submission" date="2018-12" db="EMBL/GenBank/DDBJ databases">
        <title>Draft Genome Sequences Human Pathogenic Acinetobacter baumannii Strains.</title>
        <authorList>
            <person name="Madhi M."/>
            <person name="Ronco T."/>
            <person name="Olsen R.H."/>
            <person name="Hassani A."/>
        </authorList>
    </citation>
    <scope>NUCLEOTIDE SEQUENCE [LARGE SCALE GENOMIC DNA]</scope>
    <source>
        <strain evidence="13 16">AB3</strain>
    </source>
</reference>
<dbReference type="EMBL" id="RXLU01000012">
    <property type="protein sequence ID" value="RTQ84429.1"/>
    <property type="molecule type" value="Genomic_DNA"/>
</dbReference>
<evidence type="ECO:0000313" key="11">
    <source>
        <dbReference type="EMBL" id="RSP77809.1"/>
    </source>
</evidence>
<keyword evidence="6 8" id="KW-1133">Transmembrane helix</keyword>
<dbReference type="PANTHER" id="PTHR42865:SF5">
    <property type="entry name" value="L-CYSTINE TRANSPORTER TCYP"/>
    <property type="match status" value="1"/>
</dbReference>
<dbReference type="InterPro" id="IPR036458">
    <property type="entry name" value="Na:dicarbo_symporter_sf"/>
</dbReference>
<feature type="transmembrane region" description="Helical" evidence="8">
    <location>
        <begin position="42"/>
        <end position="61"/>
    </location>
</feature>
<keyword evidence="5" id="KW-0029">Amino-acid transport</keyword>
<accession>A0A238AZ34</accession>
<dbReference type="EMBL" id="RFDI01000650">
    <property type="protein sequence ID" value="RSR55546.1"/>
    <property type="molecule type" value="Genomic_DNA"/>
</dbReference>
<comment type="similarity">
    <text evidence="2">Belongs to the dicarboxylate/amino acid:cation symporter (DAACS) (TC 2.A.23) family.</text>
</comment>
<evidence type="ECO:0000313" key="18">
    <source>
        <dbReference type="Proteomes" id="UP000280073"/>
    </source>
</evidence>
<keyword evidence="3" id="KW-0813">Transport</keyword>
<proteinExistence type="inferred from homology"/>
<feature type="transmembrane region" description="Helical" evidence="8">
    <location>
        <begin position="405"/>
        <end position="425"/>
    </location>
</feature>